<evidence type="ECO:0000313" key="4">
    <source>
        <dbReference type="EMBL" id="RKU44869.1"/>
    </source>
</evidence>
<feature type="coiled-coil region" evidence="1">
    <location>
        <begin position="209"/>
        <end position="243"/>
    </location>
</feature>
<name>A0A420YAE7_9PEZI</name>
<protein>
    <recommendedName>
        <fullName evidence="3">BZIP domain-containing protein</fullName>
    </recommendedName>
</protein>
<dbReference type="EMBL" id="QVQW01000026">
    <property type="protein sequence ID" value="RKU44869.1"/>
    <property type="molecule type" value="Genomic_DNA"/>
</dbReference>
<dbReference type="InterPro" id="IPR046347">
    <property type="entry name" value="bZIP_sf"/>
</dbReference>
<reference evidence="4 5" key="1">
    <citation type="submission" date="2018-08" db="EMBL/GenBank/DDBJ databases">
        <title>Draft genome of the lignicolous fungus Coniochaeta pulveracea.</title>
        <authorList>
            <person name="Borstlap C.J."/>
            <person name="De Witt R.N."/>
            <person name="Botha A."/>
            <person name="Volschenk H."/>
        </authorList>
    </citation>
    <scope>NUCLEOTIDE SEQUENCE [LARGE SCALE GENOMIC DNA]</scope>
    <source>
        <strain evidence="4 5">CAB683</strain>
    </source>
</reference>
<keyword evidence="5" id="KW-1185">Reference proteome</keyword>
<comment type="caution">
    <text evidence="4">The sequence shown here is derived from an EMBL/GenBank/DDBJ whole genome shotgun (WGS) entry which is preliminary data.</text>
</comment>
<dbReference type="PROSITE" id="PS00036">
    <property type="entry name" value="BZIP_BASIC"/>
    <property type="match status" value="1"/>
</dbReference>
<accession>A0A420YAE7</accession>
<dbReference type="SMART" id="SM00338">
    <property type="entry name" value="BRLZ"/>
    <property type="match status" value="1"/>
</dbReference>
<dbReference type="Pfam" id="PF00170">
    <property type="entry name" value="bZIP_1"/>
    <property type="match status" value="1"/>
</dbReference>
<evidence type="ECO:0000313" key="5">
    <source>
        <dbReference type="Proteomes" id="UP000275385"/>
    </source>
</evidence>
<dbReference type="PROSITE" id="PS50217">
    <property type="entry name" value="BZIP"/>
    <property type="match status" value="1"/>
</dbReference>
<proteinExistence type="predicted"/>
<dbReference type="Proteomes" id="UP000275385">
    <property type="component" value="Unassembled WGS sequence"/>
</dbReference>
<dbReference type="STRING" id="177199.A0A420YAE7"/>
<evidence type="ECO:0000256" key="2">
    <source>
        <dbReference type="SAM" id="MobiDB-lite"/>
    </source>
</evidence>
<dbReference type="Gene3D" id="3.30.160.60">
    <property type="entry name" value="Classic Zinc Finger"/>
    <property type="match status" value="1"/>
</dbReference>
<dbReference type="SUPFAM" id="SSF57959">
    <property type="entry name" value="Leucine zipper domain"/>
    <property type="match status" value="1"/>
</dbReference>
<keyword evidence="1" id="KW-0175">Coiled coil</keyword>
<feature type="domain" description="BZIP" evidence="3">
    <location>
        <begin position="190"/>
        <end position="243"/>
    </location>
</feature>
<evidence type="ECO:0000256" key="1">
    <source>
        <dbReference type="SAM" id="Coils"/>
    </source>
</evidence>
<dbReference type="CDD" id="cd12193">
    <property type="entry name" value="bZIP_GCN4"/>
    <property type="match status" value="1"/>
</dbReference>
<organism evidence="4 5">
    <name type="scientific">Coniochaeta pulveracea</name>
    <dbReference type="NCBI Taxonomy" id="177199"/>
    <lineage>
        <taxon>Eukaryota</taxon>
        <taxon>Fungi</taxon>
        <taxon>Dikarya</taxon>
        <taxon>Ascomycota</taxon>
        <taxon>Pezizomycotina</taxon>
        <taxon>Sordariomycetes</taxon>
        <taxon>Sordariomycetidae</taxon>
        <taxon>Coniochaetales</taxon>
        <taxon>Coniochaetaceae</taxon>
        <taxon>Coniochaeta</taxon>
    </lineage>
</organism>
<evidence type="ECO:0000259" key="3">
    <source>
        <dbReference type="PROSITE" id="PS50217"/>
    </source>
</evidence>
<feature type="region of interest" description="Disordered" evidence="2">
    <location>
        <begin position="73"/>
        <end position="189"/>
    </location>
</feature>
<dbReference type="AlphaFoldDB" id="A0A420YAE7"/>
<dbReference type="GO" id="GO:0003700">
    <property type="term" value="F:DNA-binding transcription factor activity"/>
    <property type="evidence" value="ECO:0007669"/>
    <property type="project" value="InterPro"/>
</dbReference>
<dbReference type="OrthoDB" id="5419235at2759"/>
<dbReference type="InterPro" id="IPR004827">
    <property type="entry name" value="bZIP"/>
</dbReference>
<gene>
    <name evidence="4" type="ORF">DL546_006886</name>
</gene>
<sequence length="253" mass="27187">MDLQGMDSMDFPLFGGRADELDLSSSFADFGSYNSSVADLSTVSPQDLTLSLSAPNSTAFTNLTSPSMYEPSPALGDFDFSPASGLEDTSKWPSLFPDAEQQMAQPVAPQPVPQQSIEQPSGPVVLSSPEDVHNVLAARRKSSATPARGSPKGTSPRGRHSSVNGVSSRKRDKPLPPIVVEDPNDTTGMKRARNTLAARKSRERKVAYIESLQSEVSAKDEEIEKLKAMLAEKDAKIAQLETENGLWKALPVA</sequence>